<dbReference type="InterPro" id="IPR023828">
    <property type="entry name" value="Peptidase_S8_Ser-AS"/>
</dbReference>
<dbReference type="InterPro" id="IPR000209">
    <property type="entry name" value="Peptidase_S8/S53_dom"/>
</dbReference>
<dbReference type="PANTHER" id="PTHR43806:SF11">
    <property type="entry name" value="CEREVISIN-RELATED"/>
    <property type="match status" value="1"/>
</dbReference>
<evidence type="ECO:0008006" key="12">
    <source>
        <dbReference type="Google" id="ProtNLM"/>
    </source>
</evidence>
<name>A0AAW0FGA5_9APHY</name>
<feature type="domain" description="Peptidase S8/S53" evidence="8">
    <location>
        <begin position="154"/>
        <end position="376"/>
    </location>
</feature>
<feature type="active site" description="Charge relay system" evidence="5">
    <location>
        <position position="344"/>
    </location>
</feature>
<dbReference type="CDD" id="cd04077">
    <property type="entry name" value="Peptidases_S8_PCSK9_ProteinaseK_like"/>
    <property type="match status" value="1"/>
</dbReference>
<dbReference type="InterPro" id="IPR037045">
    <property type="entry name" value="S8pro/Inhibitor_I9_sf"/>
</dbReference>
<dbReference type="GO" id="GO:0006508">
    <property type="term" value="P:proteolysis"/>
    <property type="evidence" value="ECO:0007669"/>
    <property type="project" value="UniProtKB-KW"/>
</dbReference>
<gene>
    <name evidence="10" type="ORF">QCA50_018426</name>
</gene>
<proteinExistence type="inferred from homology"/>
<dbReference type="PROSITE" id="PS00138">
    <property type="entry name" value="SUBTILASE_SER"/>
    <property type="match status" value="1"/>
</dbReference>
<feature type="chain" id="PRO_5043990400" description="Serine protease" evidence="7">
    <location>
        <begin position="21"/>
        <end position="399"/>
    </location>
</feature>
<evidence type="ECO:0000313" key="11">
    <source>
        <dbReference type="Proteomes" id="UP001385951"/>
    </source>
</evidence>
<dbReference type="PROSITE" id="PS00137">
    <property type="entry name" value="SUBTILASE_HIS"/>
    <property type="match status" value="1"/>
</dbReference>
<dbReference type="PRINTS" id="PR00723">
    <property type="entry name" value="SUBTILISIN"/>
</dbReference>
<dbReference type="PANTHER" id="PTHR43806">
    <property type="entry name" value="PEPTIDASE S8"/>
    <property type="match status" value="1"/>
</dbReference>
<organism evidence="10 11">
    <name type="scientific">Cerrena zonata</name>
    <dbReference type="NCBI Taxonomy" id="2478898"/>
    <lineage>
        <taxon>Eukaryota</taxon>
        <taxon>Fungi</taxon>
        <taxon>Dikarya</taxon>
        <taxon>Basidiomycota</taxon>
        <taxon>Agaricomycotina</taxon>
        <taxon>Agaricomycetes</taxon>
        <taxon>Polyporales</taxon>
        <taxon>Cerrenaceae</taxon>
        <taxon>Cerrena</taxon>
    </lineage>
</organism>
<dbReference type="Pfam" id="PF05922">
    <property type="entry name" value="Inhibitor_I9"/>
    <property type="match status" value="1"/>
</dbReference>
<accession>A0AAW0FGA5</accession>
<evidence type="ECO:0000256" key="6">
    <source>
        <dbReference type="RuleBase" id="RU003355"/>
    </source>
</evidence>
<comment type="caution">
    <text evidence="10">The sequence shown here is derived from an EMBL/GenBank/DDBJ whole genome shotgun (WGS) entry which is preliminary data.</text>
</comment>
<evidence type="ECO:0000313" key="10">
    <source>
        <dbReference type="EMBL" id="KAK7678554.1"/>
    </source>
</evidence>
<evidence type="ECO:0000256" key="7">
    <source>
        <dbReference type="SAM" id="SignalP"/>
    </source>
</evidence>
<dbReference type="InterPro" id="IPR036852">
    <property type="entry name" value="Peptidase_S8/S53_dom_sf"/>
</dbReference>
<comment type="similarity">
    <text evidence="1 5 6">Belongs to the peptidase S8 family.</text>
</comment>
<dbReference type="InterPro" id="IPR022398">
    <property type="entry name" value="Peptidase_S8_His-AS"/>
</dbReference>
<dbReference type="GO" id="GO:0004252">
    <property type="term" value="F:serine-type endopeptidase activity"/>
    <property type="evidence" value="ECO:0007669"/>
    <property type="project" value="UniProtKB-UniRule"/>
</dbReference>
<feature type="signal peptide" evidence="7">
    <location>
        <begin position="1"/>
        <end position="20"/>
    </location>
</feature>
<dbReference type="PROSITE" id="PS00136">
    <property type="entry name" value="SUBTILASE_ASP"/>
    <property type="match status" value="1"/>
</dbReference>
<dbReference type="GO" id="GO:0005615">
    <property type="term" value="C:extracellular space"/>
    <property type="evidence" value="ECO:0007669"/>
    <property type="project" value="TreeGrafter"/>
</dbReference>
<sequence>MRFFTAAFASLALLATPIFGAPTAPISVSKYGGEVNKGSFIVKLKENVSKEAHLEWLSQHTGPDAITHRDWQSDILHGFAGKFSNNVLDLLRANPDVESIEEDGIMSINVIVAQTDAPWGLARISQNGRLADQNPANLNFTYRYDSSAGFGSDIYIIDTGIFIGHLDFGGRALWGATFGPYLSADGNGHGTHVAGTAAGTRFGVAKRANLIAVKVLSDTGSGAVSDIVSGMNFVLLSARASGRPSIASMSLGGGASDALDNAVAGLTSNGVHVVVAAGNSNVDAGNTSPARAPSAITVGATTIADARASFSNFGAVLDLFAPGQDITSTWIRSPTDTNRISGTSMATPHVSGLVAYLIGRNGNVSPPVMSNILNSLAVKGILTGIPVGTINALARNDVA</sequence>
<dbReference type="Gene3D" id="3.40.50.200">
    <property type="entry name" value="Peptidase S8/S53 domain"/>
    <property type="match status" value="1"/>
</dbReference>
<keyword evidence="2 5" id="KW-0645">Protease</keyword>
<feature type="domain" description="Inhibitor I9" evidence="9">
    <location>
        <begin position="39"/>
        <end position="107"/>
    </location>
</feature>
<dbReference type="SUPFAM" id="SSF52743">
    <property type="entry name" value="Subtilisin-like"/>
    <property type="match status" value="1"/>
</dbReference>
<protein>
    <recommendedName>
        <fullName evidence="12">Serine protease</fullName>
    </recommendedName>
</protein>
<keyword evidence="3 5" id="KW-0378">Hydrolase</keyword>
<dbReference type="InterPro" id="IPR023827">
    <property type="entry name" value="Peptidase_S8_Asp-AS"/>
</dbReference>
<dbReference type="SUPFAM" id="SSF54897">
    <property type="entry name" value="Protease propeptides/inhibitors"/>
    <property type="match status" value="1"/>
</dbReference>
<evidence type="ECO:0000256" key="4">
    <source>
        <dbReference type="ARBA" id="ARBA00022825"/>
    </source>
</evidence>
<dbReference type="Pfam" id="PF00082">
    <property type="entry name" value="Peptidase_S8"/>
    <property type="match status" value="1"/>
</dbReference>
<reference evidence="10 11" key="1">
    <citation type="submission" date="2022-09" db="EMBL/GenBank/DDBJ databases">
        <authorList>
            <person name="Palmer J.M."/>
        </authorList>
    </citation>
    <scope>NUCLEOTIDE SEQUENCE [LARGE SCALE GENOMIC DNA]</scope>
    <source>
        <strain evidence="10 11">DSM 7382</strain>
    </source>
</reference>
<evidence type="ECO:0000256" key="1">
    <source>
        <dbReference type="ARBA" id="ARBA00011073"/>
    </source>
</evidence>
<feature type="active site" description="Charge relay system" evidence="5">
    <location>
        <position position="158"/>
    </location>
</feature>
<dbReference type="FunFam" id="3.40.50.200:FF:000014">
    <property type="entry name" value="Proteinase K"/>
    <property type="match status" value="1"/>
</dbReference>
<dbReference type="PROSITE" id="PS51892">
    <property type="entry name" value="SUBTILASE"/>
    <property type="match status" value="1"/>
</dbReference>
<dbReference type="InterPro" id="IPR034193">
    <property type="entry name" value="PCSK9_ProteinaseK-like"/>
</dbReference>
<dbReference type="InterPro" id="IPR050131">
    <property type="entry name" value="Peptidase_S8_subtilisin-like"/>
</dbReference>
<evidence type="ECO:0000256" key="5">
    <source>
        <dbReference type="PROSITE-ProRule" id="PRU01240"/>
    </source>
</evidence>
<keyword evidence="11" id="KW-1185">Reference proteome</keyword>
<evidence type="ECO:0000256" key="2">
    <source>
        <dbReference type="ARBA" id="ARBA00022670"/>
    </source>
</evidence>
<evidence type="ECO:0000256" key="3">
    <source>
        <dbReference type="ARBA" id="ARBA00022801"/>
    </source>
</evidence>
<evidence type="ECO:0000259" key="8">
    <source>
        <dbReference type="Pfam" id="PF00082"/>
    </source>
</evidence>
<keyword evidence="7" id="KW-0732">Signal</keyword>
<dbReference type="EMBL" id="JASBNA010000070">
    <property type="protein sequence ID" value="KAK7678554.1"/>
    <property type="molecule type" value="Genomic_DNA"/>
</dbReference>
<dbReference type="InterPro" id="IPR015500">
    <property type="entry name" value="Peptidase_S8_subtilisin-rel"/>
</dbReference>
<evidence type="ECO:0000259" key="9">
    <source>
        <dbReference type="Pfam" id="PF05922"/>
    </source>
</evidence>
<dbReference type="InterPro" id="IPR010259">
    <property type="entry name" value="S8pro/Inhibitor_I9"/>
</dbReference>
<dbReference type="Proteomes" id="UP001385951">
    <property type="component" value="Unassembled WGS sequence"/>
</dbReference>
<dbReference type="Gene3D" id="3.30.70.80">
    <property type="entry name" value="Peptidase S8 propeptide/proteinase inhibitor I9"/>
    <property type="match status" value="1"/>
</dbReference>
<dbReference type="AlphaFoldDB" id="A0AAW0FGA5"/>
<feature type="active site" description="Charge relay system" evidence="5">
    <location>
        <position position="189"/>
    </location>
</feature>
<keyword evidence="4 5" id="KW-0720">Serine protease</keyword>